<protein>
    <recommendedName>
        <fullName evidence="3">DUF2634 domain-containing protein</fullName>
    </recommendedName>
</protein>
<dbReference type="PATRIC" id="fig|457404.5.peg.2304"/>
<proteinExistence type="predicted"/>
<name>H1PTQ4_9FUSO</name>
<gene>
    <name evidence="1" type="ORF">HMPREF0402_01797</name>
</gene>
<dbReference type="InterPro" id="IPR020288">
    <property type="entry name" value="Sheath_initiator"/>
</dbReference>
<reference evidence="1 2" key="1">
    <citation type="submission" date="2012-07" db="EMBL/GenBank/DDBJ databases">
        <title>The Genome Sequence of Fusobacterium ulcerans 12_1B.</title>
        <authorList>
            <consortium name="The Broad Institute Genome Sequencing Platform"/>
            <person name="Earl A."/>
            <person name="Ward D."/>
            <person name="Feldgarden M."/>
            <person name="Gevers D."/>
            <person name="Strauss J."/>
            <person name="Ambrose C.E."/>
            <person name="Allen-Vercoe E."/>
            <person name="Walker B."/>
            <person name="Young S.K."/>
            <person name="Zeng Q."/>
            <person name="Gargeya S."/>
            <person name="Fitzgerald M."/>
            <person name="Haas B."/>
            <person name="Abouelleil A."/>
            <person name="Alvarado L."/>
            <person name="Arachchi H.M."/>
            <person name="Berlin A.M."/>
            <person name="Chapman S.B."/>
            <person name="Goldberg J."/>
            <person name="Griggs A."/>
            <person name="Gujja S."/>
            <person name="Hansen M."/>
            <person name="Howarth C."/>
            <person name="Imamovic A."/>
            <person name="Larimer J."/>
            <person name="McCowen C."/>
            <person name="Montmayeur A."/>
            <person name="Murphy C."/>
            <person name="Neiman D."/>
            <person name="Pearson M."/>
            <person name="Priest M."/>
            <person name="Roberts A."/>
            <person name="Saif S."/>
            <person name="Shea T."/>
            <person name="Sisk P."/>
            <person name="Sykes S."/>
            <person name="Wortman J."/>
            <person name="Nusbaum C."/>
            <person name="Birren B."/>
        </authorList>
    </citation>
    <scope>NUCLEOTIDE SEQUENCE [LARGE SCALE GENOMIC DNA]</scope>
    <source>
        <strain evidence="1 2">12_1B</strain>
    </source>
</reference>
<dbReference type="Pfam" id="PF10934">
    <property type="entry name" value="Sheath_initiator"/>
    <property type="match status" value="1"/>
</dbReference>
<dbReference type="BioCyc" id="FSP457404-HMP:GTSQ-1807-MONOMER"/>
<dbReference type="HOGENOM" id="CLU_1737894_0_0_0"/>
<evidence type="ECO:0008006" key="3">
    <source>
        <dbReference type="Google" id="ProtNLM"/>
    </source>
</evidence>
<dbReference type="RefSeq" id="WP_008697338.1">
    <property type="nucleotide sequence ID" value="NZ_KE161008.1"/>
</dbReference>
<dbReference type="Proteomes" id="UP000003233">
    <property type="component" value="Unassembled WGS sequence"/>
</dbReference>
<sequence length="150" mass="17479">MSIFPSSLKNNKTSGLLDDKSKIEGYKDILFDFESKKVIVKDGNTIVASKKQQLQQWIYLLINTEMEKYNVYKKTEFGIIFLYAMRGHEYYSSGFTIAQIKDELTEKIEKNSSIQKVEDIEIEINFNEMVITIMLIVDEEEIESEVKINV</sequence>
<accession>H1PTQ4</accession>
<dbReference type="AlphaFoldDB" id="H1PTQ4"/>
<keyword evidence="2" id="KW-1185">Reference proteome</keyword>
<comment type="caution">
    <text evidence="1">The sequence shown here is derived from an EMBL/GenBank/DDBJ whole genome shotgun (WGS) entry which is preliminary data.</text>
</comment>
<evidence type="ECO:0000313" key="2">
    <source>
        <dbReference type="Proteomes" id="UP000003233"/>
    </source>
</evidence>
<organism evidence="1 2">
    <name type="scientific">Fusobacterium ulcerans 12-1B</name>
    <dbReference type="NCBI Taxonomy" id="457404"/>
    <lineage>
        <taxon>Bacteria</taxon>
        <taxon>Fusobacteriati</taxon>
        <taxon>Fusobacteriota</taxon>
        <taxon>Fusobacteriia</taxon>
        <taxon>Fusobacteriales</taxon>
        <taxon>Fusobacteriaceae</taxon>
        <taxon>Fusobacterium</taxon>
    </lineage>
</organism>
<evidence type="ECO:0000313" key="1">
    <source>
        <dbReference type="EMBL" id="EHO80724.1"/>
    </source>
</evidence>
<dbReference type="EMBL" id="AGWJ02000021">
    <property type="protein sequence ID" value="EHO80724.1"/>
    <property type="molecule type" value="Genomic_DNA"/>
</dbReference>